<dbReference type="PROSITE" id="PS50837">
    <property type="entry name" value="NACHT"/>
    <property type="match status" value="1"/>
</dbReference>
<feature type="region of interest" description="Disordered" evidence="3">
    <location>
        <begin position="42"/>
        <end position="63"/>
    </location>
</feature>
<accession>A0A8H2WQT7</accession>
<feature type="compositionally biased region" description="Acidic residues" evidence="3">
    <location>
        <begin position="43"/>
        <end position="61"/>
    </location>
</feature>
<dbReference type="Pfam" id="PF24883">
    <property type="entry name" value="NPHP3_N"/>
    <property type="match status" value="1"/>
</dbReference>
<feature type="compositionally biased region" description="Polar residues" evidence="3">
    <location>
        <begin position="180"/>
        <end position="196"/>
    </location>
</feature>
<evidence type="ECO:0000256" key="3">
    <source>
        <dbReference type="SAM" id="MobiDB-lite"/>
    </source>
</evidence>
<dbReference type="SMART" id="SM00320">
    <property type="entry name" value="WD40"/>
    <property type="match status" value="2"/>
</dbReference>
<feature type="compositionally biased region" description="Low complexity" evidence="3">
    <location>
        <begin position="322"/>
        <end position="332"/>
    </location>
</feature>
<feature type="compositionally biased region" description="Basic residues" evidence="3">
    <location>
        <begin position="160"/>
        <end position="173"/>
    </location>
</feature>
<evidence type="ECO:0000259" key="4">
    <source>
        <dbReference type="PROSITE" id="PS50837"/>
    </source>
</evidence>
<feature type="repeat" description="WD" evidence="2">
    <location>
        <begin position="1105"/>
        <end position="1137"/>
    </location>
</feature>
<dbReference type="AlphaFoldDB" id="A0A8H2WQT7"/>
<feature type="compositionally biased region" description="Acidic residues" evidence="3">
    <location>
        <begin position="299"/>
        <end position="312"/>
    </location>
</feature>
<dbReference type="PROSITE" id="PS50082">
    <property type="entry name" value="WD_REPEATS_2"/>
    <property type="match status" value="1"/>
</dbReference>
<organism evidence="5 6">
    <name type="scientific">Rhizoctonia solani</name>
    <dbReference type="NCBI Taxonomy" id="456999"/>
    <lineage>
        <taxon>Eukaryota</taxon>
        <taxon>Fungi</taxon>
        <taxon>Dikarya</taxon>
        <taxon>Basidiomycota</taxon>
        <taxon>Agaricomycotina</taxon>
        <taxon>Agaricomycetes</taxon>
        <taxon>Cantharellales</taxon>
        <taxon>Ceratobasidiaceae</taxon>
        <taxon>Rhizoctonia</taxon>
    </lineage>
</organism>
<feature type="domain" description="NACHT" evidence="4">
    <location>
        <begin position="527"/>
        <end position="672"/>
    </location>
</feature>
<dbReference type="Pfam" id="PF00400">
    <property type="entry name" value="WD40"/>
    <property type="match status" value="1"/>
</dbReference>
<keyword evidence="1" id="KW-0677">Repeat</keyword>
<name>A0A8H2WQT7_9AGAM</name>
<feature type="region of interest" description="Disordered" evidence="3">
    <location>
        <begin position="140"/>
        <end position="255"/>
    </location>
</feature>
<keyword evidence="2" id="KW-0853">WD repeat</keyword>
<evidence type="ECO:0000313" key="6">
    <source>
        <dbReference type="Proteomes" id="UP000663843"/>
    </source>
</evidence>
<dbReference type="SUPFAM" id="SSF52540">
    <property type="entry name" value="P-loop containing nucleoside triphosphate hydrolases"/>
    <property type="match status" value="1"/>
</dbReference>
<dbReference type="InterPro" id="IPR015943">
    <property type="entry name" value="WD40/YVTN_repeat-like_dom_sf"/>
</dbReference>
<evidence type="ECO:0000256" key="1">
    <source>
        <dbReference type="ARBA" id="ARBA00022737"/>
    </source>
</evidence>
<dbReference type="InterPro" id="IPR027417">
    <property type="entry name" value="P-loop_NTPase"/>
</dbReference>
<feature type="region of interest" description="Disordered" evidence="3">
    <location>
        <begin position="275"/>
        <end position="381"/>
    </location>
</feature>
<feature type="compositionally biased region" description="Basic residues" evidence="3">
    <location>
        <begin position="144"/>
        <end position="153"/>
    </location>
</feature>
<feature type="compositionally biased region" description="Polar residues" evidence="3">
    <location>
        <begin position="243"/>
        <end position="255"/>
    </location>
</feature>
<dbReference type="InterPro" id="IPR001680">
    <property type="entry name" value="WD40_rpt"/>
</dbReference>
<protein>
    <recommendedName>
        <fullName evidence="4">NACHT domain-containing protein</fullName>
    </recommendedName>
</protein>
<dbReference type="PANTHER" id="PTHR10039:SF17">
    <property type="entry name" value="FUNGAL STAND N-TERMINAL GOODBYE DOMAIN-CONTAINING PROTEIN-RELATED"/>
    <property type="match status" value="1"/>
</dbReference>
<gene>
    <name evidence="5" type="ORF">RDB_LOCUS38379</name>
</gene>
<dbReference type="InterPro" id="IPR011047">
    <property type="entry name" value="Quinoprotein_ADH-like_sf"/>
</dbReference>
<evidence type="ECO:0000256" key="2">
    <source>
        <dbReference type="PROSITE-ProRule" id="PRU00221"/>
    </source>
</evidence>
<dbReference type="PROSITE" id="PS50294">
    <property type="entry name" value="WD_REPEATS_REGION"/>
    <property type="match status" value="1"/>
</dbReference>
<dbReference type="SUPFAM" id="SSF50998">
    <property type="entry name" value="Quinoprotein alcohol dehydrogenase-like"/>
    <property type="match status" value="1"/>
</dbReference>
<feature type="compositionally biased region" description="Polar residues" evidence="3">
    <location>
        <begin position="275"/>
        <end position="290"/>
    </location>
</feature>
<comment type="caution">
    <text evidence="5">The sequence shown here is derived from an EMBL/GenBank/DDBJ whole genome shotgun (WGS) entry which is preliminary data.</text>
</comment>
<sequence>MPHVDPPSTVMIEDENGVKQPWAVIPRPETIEKNASIRKLMELGDDDSDSDSISDGDTEDDGTAKAQTAIYRSIWQGIHHAMNAIVPGALHGKLKWKAITSAERSAIHAEVLENNPYLRRFPGGWISELIMQRQLRNARDTAARKAKQNRALKLKPLNHLSKKARAQTKKKVLASKTVPAPSTSKNQSTAPATSTETRGKSTATPSTSNSAPSGARQRTSKSADLNPPVHVAADSATRAREPLSNQELSTSMASGTKVQQKDLFAYFQPKSIPQSVSVSNNQAKTAPNNHNENTKSDSSDNEDESWNQDIDDELAKLKSKPTKATPASSSTTKKSRPKMRPPPAADTEGEEQEIFRRTTRAIEQPLDNSEDSSVTKRNNRKGANKLKTLHAGIDKHRDQIGLTGMSDGTANIILSIEAEAKLLRAKRDQGQMARILAANNDEDQLVECYRRIERLSRQLQTNIGLGTWNIAYEQLMNTRLAGLSPALLAGYNSTLAPEINRRMCTKNTRTSVLNALDLWSEDKSAPNVYWMSGMAGTGKTTIAATLSEALAKRKQLGASFFCTRTSPECSSINKVVPTLAYQLARYSRPYQAAVGRVLDADPDIGTRDISLQFERLLKEPLLKVQNTIPDNTVIIIDALDECKNYGGVKTLLNTIFQHTSTLPVKFFITSRPEPDLRDAILSQSTGRRDVFYLHDIEQSIVQADIELYLREELAFMSPAEYQIKRLSELAGALFIYAATVVRYIRPGKTLANAQSRLELVLSVKSNSKKQYAELDTLYTTILDTALDEDILEPTEREHAQHVLWASVCAREPISTETLADMTELDTEEVIVVLQSFLSVLHLSEGNNHVSTLHASFPDFMFNPKRSGKHFCDQPIYGQRLTLRCFGIMKARLRFNICKLESSFLPDSSLTDVARRAQMFVSPSLLYACRYWGDHLVSATPWRGVAAEIEAFLAERLLFWMEVLNTTGSMITGIMGLQNARLWLLGDNDKTMTTALVLVEDAQDFATSFTASSISLSTPHIYTSALALCPNSSTVYKNHRDRAQGLMNPNGASFSKRNSALLAIRPMPNSVSCMSISPDGALLVLGDQVGTISILDQRDGTLLKSFVGHEQQVECIAFSPDSMQFASGSFDGTIRSWSRGGSLVLGPLQADCIRWSRLHRSFMEYKNGLLDYLLIYGLEL</sequence>
<dbReference type="InterPro" id="IPR056884">
    <property type="entry name" value="NPHP3-like_N"/>
</dbReference>
<dbReference type="Gene3D" id="2.130.10.10">
    <property type="entry name" value="YVTN repeat-like/Quinoprotein amine dehydrogenase"/>
    <property type="match status" value="1"/>
</dbReference>
<dbReference type="PANTHER" id="PTHR10039">
    <property type="entry name" value="AMELOGENIN"/>
    <property type="match status" value="1"/>
</dbReference>
<dbReference type="EMBL" id="CAJMWT010001474">
    <property type="protein sequence ID" value="CAE6404136.1"/>
    <property type="molecule type" value="Genomic_DNA"/>
</dbReference>
<reference evidence="5" key="1">
    <citation type="submission" date="2021-01" db="EMBL/GenBank/DDBJ databases">
        <authorList>
            <person name="Kaushik A."/>
        </authorList>
    </citation>
    <scope>NUCLEOTIDE SEQUENCE</scope>
    <source>
        <strain evidence="5">AG2-2IIIB</strain>
    </source>
</reference>
<dbReference type="InterPro" id="IPR007111">
    <property type="entry name" value="NACHT_NTPase"/>
</dbReference>
<dbReference type="Gene3D" id="3.40.50.300">
    <property type="entry name" value="P-loop containing nucleotide triphosphate hydrolases"/>
    <property type="match status" value="1"/>
</dbReference>
<proteinExistence type="predicted"/>
<feature type="compositionally biased region" description="Low complexity" evidence="3">
    <location>
        <begin position="201"/>
        <end position="213"/>
    </location>
</feature>
<dbReference type="Proteomes" id="UP000663843">
    <property type="component" value="Unassembled WGS sequence"/>
</dbReference>
<evidence type="ECO:0000313" key="5">
    <source>
        <dbReference type="EMBL" id="CAE6404136.1"/>
    </source>
</evidence>